<comment type="caution">
    <text evidence="1">The sequence shown here is derived from an EMBL/GenBank/DDBJ whole genome shotgun (WGS) entry which is preliminary data.</text>
</comment>
<evidence type="ECO:0000313" key="2">
    <source>
        <dbReference type="Proteomes" id="UP000273022"/>
    </source>
</evidence>
<sequence>MARCSIYEKASTLYEHNNSAPLTSLAKKEKTTLSESVRPTSASSEVSQFFQTTELWTRLKTSTIKDKGWVVEIKYPCNSNWSEQLAQALIYNNGTASISEIYDYLLTLDTKEFKKRSESEATKMVYDRVLKQKFFQVIQQFPRKNSVVNFNCDSKYVEIKNRPSKSIT</sequence>
<accession>A0A3A6TRW6</accession>
<organism evidence="1 2">
    <name type="scientific">Parashewanella spongiae</name>
    <dbReference type="NCBI Taxonomy" id="342950"/>
    <lineage>
        <taxon>Bacteria</taxon>
        <taxon>Pseudomonadati</taxon>
        <taxon>Pseudomonadota</taxon>
        <taxon>Gammaproteobacteria</taxon>
        <taxon>Alteromonadales</taxon>
        <taxon>Shewanellaceae</taxon>
        <taxon>Parashewanella</taxon>
    </lineage>
</organism>
<gene>
    <name evidence="1" type="ORF">D5R81_08735</name>
</gene>
<evidence type="ECO:0000313" key="1">
    <source>
        <dbReference type="EMBL" id="RJY16917.1"/>
    </source>
</evidence>
<dbReference type="RefSeq" id="WP_121853272.1">
    <property type="nucleotide sequence ID" value="NZ_CP037952.1"/>
</dbReference>
<protein>
    <submittedName>
        <fullName evidence="1">Uncharacterized protein</fullName>
    </submittedName>
</protein>
<dbReference type="Proteomes" id="UP000273022">
    <property type="component" value="Unassembled WGS sequence"/>
</dbReference>
<reference evidence="1 2" key="1">
    <citation type="submission" date="2018-09" db="EMBL/GenBank/DDBJ databases">
        <title>Phylogeny of the Shewanellaceae, and recommendation for two new genera, Pseudoshewanella and Parashewanella.</title>
        <authorList>
            <person name="Wang G."/>
        </authorList>
    </citation>
    <scope>NUCLEOTIDE SEQUENCE [LARGE SCALE GENOMIC DNA]</scope>
    <source>
        <strain evidence="1 2">KCTC 22492</strain>
    </source>
</reference>
<dbReference type="EMBL" id="QYYH01000044">
    <property type="protein sequence ID" value="RJY16917.1"/>
    <property type="molecule type" value="Genomic_DNA"/>
</dbReference>
<proteinExistence type="predicted"/>
<dbReference type="AlphaFoldDB" id="A0A3A6TRW6"/>
<name>A0A3A6TRW6_9GAMM</name>
<keyword evidence="2" id="KW-1185">Reference proteome</keyword>